<evidence type="ECO:0000313" key="2">
    <source>
        <dbReference type="EMBL" id="WRQ89596.1"/>
    </source>
</evidence>
<dbReference type="RefSeq" id="WP_221029718.1">
    <property type="nucleotide sequence ID" value="NZ_CP139781.1"/>
</dbReference>
<keyword evidence="3" id="KW-1185">Reference proteome</keyword>
<dbReference type="Pfam" id="PF01370">
    <property type="entry name" value="Epimerase"/>
    <property type="match status" value="1"/>
</dbReference>
<gene>
    <name evidence="2" type="ORF">K1X11_009260</name>
</gene>
<proteinExistence type="predicted"/>
<feature type="domain" description="NAD-dependent epimerase/dehydratase" evidence="1">
    <location>
        <begin position="35"/>
        <end position="201"/>
    </location>
</feature>
<dbReference type="SUPFAM" id="SSF51735">
    <property type="entry name" value="NAD(P)-binding Rossmann-fold domains"/>
    <property type="match status" value="1"/>
</dbReference>
<protein>
    <submittedName>
        <fullName evidence="2">NAD-dependent epimerase/dehydratase family protein</fullName>
    </submittedName>
</protein>
<dbReference type="InterPro" id="IPR001509">
    <property type="entry name" value="Epimerase_deHydtase"/>
</dbReference>
<organism evidence="2 3">
    <name type="scientific">Actomonas aquatica</name>
    <dbReference type="NCBI Taxonomy" id="2866162"/>
    <lineage>
        <taxon>Bacteria</taxon>
        <taxon>Pseudomonadati</taxon>
        <taxon>Verrucomicrobiota</taxon>
        <taxon>Opitutia</taxon>
        <taxon>Opitutales</taxon>
        <taxon>Opitutaceae</taxon>
        <taxon>Actomonas</taxon>
    </lineage>
</organism>
<dbReference type="Proteomes" id="UP000738431">
    <property type="component" value="Chromosome"/>
</dbReference>
<dbReference type="Gene3D" id="3.40.50.720">
    <property type="entry name" value="NAD(P)-binding Rossmann-like Domain"/>
    <property type="match status" value="1"/>
</dbReference>
<dbReference type="InterPro" id="IPR036291">
    <property type="entry name" value="NAD(P)-bd_dom_sf"/>
</dbReference>
<evidence type="ECO:0000313" key="3">
    <source>
        <dbReference type="Proteomes" id="UP000738431"/>
    </source>
</evidence>
<sequence>MPHGFPAKNDEIDPWLAQPDAATIEAVKFQTGDYLILGVGGKMGTTVALMLRQALDACGRSARVIGVSRFSRPDARTYLESHGIETLACDLADPAAVAELPPVANVFFLAGQKFGTTDAPEATWLQNTIVPSLVARHFTTSRIVAFSTGCVYPFAPVDEPGCNESVPLSCQGEYASSCVGRERVFTHFSKAHNTPVLLFRLNYSCELRYGVLVDIGRQVLAGQPIDISTGWVNLIWQTDAVAIAIRSLDLAASPPHPLNVTGAEKIGVRDIAFAFGYRFGLTPTFTGEPGDTAWLADASAAIARFGPPPTPLSQMIDWVAAHLQRGGPLLGKPTHFETRDGKF</sequence>
<name>A0ABZ1CDU2_9BACT</name>
<evidence type="ECO:0000259" key="1">
    <source>
        <dbReference type="Pfam" id="PF01370"/>
    </source>
</evidence>
<dbReference type="EMBL" id="CP139781">
    <property type="protein sequence ID" value="WRQ89596.1"/>
    <property type="molecule type" value="Genomic_DNA"/>
</dbReference>
<reference evidence="2 3" key="1">
    <citation type="submission" date="2021-08" db="EMBL/GenBank/DDBJ databases">
        <authorList>
            <person name="Zhang D."/>
            <person name="Zhang A."/>
            <person name="Wang L."/>
        </authorList>
    </citation>
    <scope>NUCLEOTIDE SEQUENCE [LARGE SCALE GENOMIC DNA]</scope>
    <source>
        <strain evidence="2 3">WL0086</strain>
    </source>
</reference>
<reference evidence="2 3" key="2">
    <citation type="submission" date="2023-12" db="EMBL/GenBank/DDBJ databases">
        <title>Description of an unclassified Opitutus bacterium of Verrucomicrobiota.</title>
        <authorList>
            <person name="Zhang D.-F."/>
        </authorList>
    </citation>
    <scope>NUCLEOTIDE SEQUENCE [LARGE SCALE GENOMIC DNA]</scope>
    <source>
        <strain evidence="2 3">WL0086</strain>
    </source>
</reference>
<accession>A0ABZ1CDU2</accession>